<dbReference type="Pfam" id="PF25984">
    <property type="entry name" value="BSH_YknX"/>
    <property type="match status" value="1"/>
</dbReference>
<evidence type="ECO:0000256" key="2">
    <source>
        <dbReference type="ARBA" id="ARBA00023054"/>
    </source>
</evidence>
<dbReference type="PANTHER" id="PTHR32347">
    <property type="entry name" value="EFFLUX SYSTEM COMPONENT YKNX-RELATED"/>
    <property type="match status" value="1"/>
</dbReference>
<keyword evidence="2 3" id="KW-0175">Coiled coil</keyword>
<dbReference type="OrthoDB" id="1766634at2"/>
<organism evidence="7 8">
    <name type="scientific">Eubacterium ruminantium</name>
    <dbReference type="NCBI Taxonomy" id="42322"/>
    <lineage>
        <taxon>Bacteria</taxon>
        <taxon>Bacillati</taxon>
        <taxon>Bacillota</taxon>
        <taxon>Clostridia</taxon>
        <taxon>Eubacteriales</taxon>
        <taxon>Eubacteriaceae</taxon>
        <taxon>Eubacterium</taxon>
    </lineage>
</organism>
<feature type="coiled-coil region" evidence="3">
    <location>
        <begin position="108"/>
        <end position="178"/>
    </location>
</feature>
<evidence type="ECO:0000259" key="6">
    <source>
        <dbReference type="Pfam" id="PF25990"/>
    </source>
</evidence>
<sequence>MNKKVKVGIVLLVVAILAVAGIIFAKKFMKKTEKDNGKLVYVQSVKDITGVYVGLHNRYMGIVESQEVKKVNKDSDKKIKEIKVKEGDSVKEGDPLFSYDTDDMELELQKKEIELDEIGSNISELYNEIDETDKQRETVPDDMKYSYTSSINLAYQKIKSYEYEKQQKELEIEKQKESIKNSVVKSPMNGVVKKIDKSKADSNSNNEGMYMDEDMGGGTEDAFITIMANGEFHVKGTVSETNLASIVSGTPVIIRSRVDETMTWAGVIDKLDYEPNKSEGDDFYGMNSGEGSSKYSFYVKLETSEGLILGQHLYIEPDYGQSEKKNGLYLSSYYLVQDGSDFYVWARGKNKKIEKRKLNIGEYDENNDSYEILGGLTKEDYIAFPSDNIVEGSKTTTDMMEAMENGALDDMGGDGDMMPDGVATDGDAFYEEVPNDDVMPGRQAPGVMIPDNEIPDGDVLLPDGTIGNPDEPVDGTESSDDQAGEKSE</sequence>
<reference evidence="7 8" key="1">
    <citation type="submission" date="2017-02" db="EMBL/GenBank/DDBJ databases">
        <authorList>
            <person name="Peterson S.W."/>
        </authorList>
    </citation>
    <scope>NUCLEOTIDE SEQUENCE [LARGE SCALE GENOMIC DNA]</scope>
    <source>
        <strain evidence="7 8">ATCC 17233</strain>
    </source>
</reference>
<feature type="domain" description="YknX-like beta-barrel" evidence="6">
    <location>
        <begin position="232"/>
        <end position="316"/>
    </location>
</feature>
<evidence type="ECO:0000313" key="8">
    <source>
        <dbReference type="Proteomes" id="UP000189857"/>
    </source>
</evidence>
<dbReference type="GO" id="GO:0030313">
    <property type="term" value="C:cell envelope"/>
    <property type="evidence" value="ECO:0007669"/>
    <property type="project" value="UniProtKB-SubCell"/>
</dbReference>
<dbReference type="SUPFAM" id="SSF111369">
    <property type="entry name" value="HlyD-like secretion proteins"/>
    <property type="match status" value="1"/>
</dbReference>
<dbReference type="Pfam" id="PF25990">
    <property type="entry name" value="Beta-barrel_YknX"/>
    <property type="match status" value="1"/>
</dbReference>
<evidence type="ECO:0000259" key="5">
    <source>
        <dbReference type="Pfam" id="PF25984"/>
    </source>
</evidence>
<comment type="subcellular location">
    <subcellularLocation>
        <location evidence="1">Cell envelope</location>
    </subcellularLocation>
</comment>
<keyword evidence="8" id="KW-1185">Reference proteome</keyword>
<dbReference type="RefSeq" id="WP_078786937.1">
    <property type="nucleotide sequence ID" value="NZ_FMTO01000004.1"/>
</dbReference>
<evidence type="ECO:0000256" key="4">
    <source>
        <dbReference type="SAM" id="MobiDB-lite"/>
    </source>
</evidence>
<feature type="region of interest" description="Disordered" evidence="4">
    <location>
        <begin position="443"/>
        <end position="488"/>
    </location>
</feature>
<gene>
    <name evidence="7" type="ORF">SAMN02745110_01106</name>
</gene>
<dbReference type="Gene3D" id="1.10.287.470">
    <property type="entry name" value="Helix hairpin bin"/>
    <property type="match status" value="1"/>
</dbReference>
<name>A0A1T4M4X8_9FIRM</name>
<dbReference type="PANTHER" id="PTHR32347:SF14">
    <property type="entry name" value="EFFLUX SYSTEM COMPONENT YKNX-RELATED"/>
    <property type="match status" value="1"/>
</dbReference>
<feature type="domain" description="YknX-like barrel-sandwich hybrid" evidence="5">
    <location>
        <begin position="78"/>
        <end position="207"/>
    </location>
</feature>
<dbReference type="EMBL" id="FUXA01000006">
    <property type="protein sequence ID" value="SJZ61906.1"/>
    <property type="molecule type" value="Genomic_DNA"/>
</dbReference>
<evidence type="ECO:0000256" key="1">
    <source>
        <dbReference type="ARBA" id="ARBA00004196"/>
    </source>
</evidence>
<dbReference type="Gene3D" id="2.40.50.100">
    <property type="match status" value="1"/>
</dbReference>
<proteinExistence type="predicted"/>
<dbReference type="InterPro" id="IPR058639">
    <property type="entry name" value="BSH_YknX-like"/>
</dbReference>
<protein>
    <submittedName>
        <fullName evidence="7">HlyD family secretion protein</fullName>
    </submittedName>
</protein>
<accession>A0A1T4M4X8</accession>
<dbReference type="Proteomes" id="UP000189857">
    <property type="component" value="Unassembled WGS sequence"/>
</dbReference>
<dbReference type="InterPro" id="IPR050465">
    <property type="entry name" value="UPF0194_transport"/>
</dbReference>
<feature type="compositionally biased region" description="Acidic residues" evidence="4">
    <location>
        <begin position="471"/>
        <end position="482"/>
    </location>
</feature>
<dbReference type="InterPro" id="IPR058636">
    <property type="entry name" value="Beta-barrel_YknX"/>
</dbReference>
<dbReference type="AlphaFoldDB" id="A0A1T4M4X8"/>
<evidence type="ECO:0000256" key="3">
    <source>
        <dbReference type="SAM" id="Coils"/>
    </source>
</evidence>
<evidence type="ECO:0000313" key="7">
    <source>
        <dbReference type="EMBL" id="SJZ61906.1"/>
    </source>
</evidence>